<dbReference type="EMBL" id="CATOUU010000637">
    <property type="protein sequence ID" value="CAI9936494.1"/>
    <property type="molecule type" value="Genomic_DNA"/>
</dbReference>
<reference evidence="1" key="1">
    <citation type="submission" date="2023-06" db="EMBL/GenBank/DDBJ databases">
        <authorList>
            <person name="Kurt Z."/>
        </authorList>
    </citation>
    <scope>NUCLEOTIDE SEQUENCE</scope>
</reference>
<evidence type="ECO:0000313" key="3">
    <source>
        <dbReference type="Proteomes" id="UP001642409"/>
    </source>
</evidence>
<evidence type="ECO:0000313" key="1">
    <source>
        <dbReference type="EMBL" id="CAI9936494.1"/>
    </source>
</evidence>
<comment type="caution">
    <text evidence="1">The sequence shown here is derived from an EMBL/GenBank/DDBJ whole genome shotgun (WGS) entry which is preliminary data.</text>
</comment>
<organism evidence="1">
    <name type="scientific">Hexamita inflata</name>
    <dbReference type="NCBI Taxonomy" id="28002"/>
    <lineage>
        <taxon>Eukaryota</taxon>
        <taxon>Metamonada</taxon>
        <taxon>Diplomonadida</taxon>
        <taxon>Hexamitidae</taxon>
        <taxon>Hexamitinae</taxon>
        <taxon>Hexamita</taxon>
    </lineage>
</organism>
<evidence type="ECO:0000313" key="2">
    <source>
        <dbReference type="EMBL" id="CAL6060131.1"/>
    </source>
</evidence>
<sequence length="177" mass="20316">MLVIFRANLCITSSFRFGVFSVITIPELQIIYGVQMYNYVNVHFVCKHWKIVLLQYTAVLFSSAVVSTNSLIADNYVLTVIIPNIISQIAATRNKTNIFQFQLKSVTFEESVVACISEVNSPTLWKDTRIISQQKSEHFILMLYHFGLGIQSRVQNIKSQLTIFVQLSLMMHCRQQT</sequence>
<gene>
    <name evidence="1" type="ORF">HINF_LOCUS24139</name>
    <name evidence="2" type="ORF">HINF_LOCUS49076</name>
</gene>
<protein>
    <submittedName>
        <fullName evidence="2">Hypothetical_protein</fullName>
    </submittedName>
</protein>
<dbReference type="AlphaFoldDB" id="A0AA86PCJ6"/>
<keyword evidence="3" id="KW-1185">Reference proteome</keyword>
<accession>A0AA86PCJ6</accession>
<dbReference type="EMBL" id="CAXDID020000229">
    <property type="protein sequence ID" value="CAL6060131.1"/>
    <property type="molecule type" value="Genomic_DNA"/>
</dbReference>
<name>A0AA86PCJ6_9EUKA</name>
<dbReference type="Proteomes" id="UP001642409">
    <property type="component" value="Unassembled WGS sequence"/>
</dbReference>
<proteinExistence type="predicted"/>
<reference evidence="2 3" key="2">
    <citation type="submission" date="2024-07" db="EMBL/GenBank/DDBJ databases">
        <authorList>
            <person name="Akdeniz Z."/>
        </authorList>
    </citation>
    <scope>NUCLEOTIDE SEQUENCE [LARGE SCALE GENOMIC DNA]</scope>
</reference>